<dbReference type="InterPro" id="IPR023997">
    <property type="entry name" value="TonB-dep_OMP_SusC/RagA_CS"/>
</dbReference>
<evidence type="ECO:0000256" key="2">
    <source>
        <dbReference type="PROSITE-ProRule" id="PRU01360"/>
    </source>
</evidence>
<dbReference type="InterPro" id="IPR037066">
    <property type="entry name" value="Plug_dom_sf"/>
</dbReference>
<evidence type="ECO:0000256" key="1">
    <source>
        <dbReference type="ARBA" id="ARBA00022729"/>
    </source>
</evidence>
<dbReference type="InterPro" id="IPR012910">
    <property type="entry name" value="Plug_dom"/>
</dbReference>
<keyword evidence="2" id="KW-1134">Transmembrane beta strand</keyword>
<dbReference type="GO" id="GO:0044718">
    <property type="term" value="P:siderophore transmembrane transport"/>
    <property type="evidence" value="ECO:0007669"/>
    <property type="project" value="TreeGrafter"/>
</dbReference>
<keyword evidence="1" id="KW-0732">Signal</keyword>
<dbReference type="PROSITE" id="PS52016">
    <property type="entry name" value="TONB_DEPENDENT_REC_3"/>
    <property type="match status" value="1"/>
</dbReference>
<comment type="similarity">
    <text evidence="2">Belongs to the TonB-dependent receptor family.</text>
</comment>
<dbReference type="InterPro" id="IPR008969">
    <property type="entry name" value="CarboxyPept-like_regulatory"/>
</dbReference>
<sequence>MENTITKKMILLLFVMTIMITAGLRAQSSRGISGNVTNGEGITMPGVTILEKGTTNGTVTDVDGNYSFTVSQNAVTLVFSFVGMETKEVTIGNLSKINVSLDGDTADLEEVVVVGYGEQRKATLTGAIASTDEKMLKKAPVTSLSNSLSGLLPGLTTLNRSGEPGQNNAQIFIRGRSTTGNTSPLIVIDGVPDETGAWQRINQNDIEQVSILKDASASIYGARAANGVILITTKRGAVGKPVFSYTFNQGVTQPTRLPEMANSWEFADYVNQYRTTIQNLPALYSDQEIQTMRDGTDPLNYPNTDWVGTIFKDFTPQSMHNLNVRGGTEKARYSMSGSYIDENSIVKNGAHDSNAFTLRTNVDVDITDNFRFGLDLNGEMDNRERPVLGGFGTEGSPLIPAFYPNGLPASLPGDAGENPVINLAGEGGYYSDNIFRTFVKPSFNLNIPQVEGLSLDGYVSYRQEYTESKRWRDTWLVYNYDAENDVFLEKQGGQVSQPDLQEVFNKQKDYLMHFKIKYSKAFGDHLVETFAAFEQAEGEFRTMTAYRRGFISSSIEELFAGSGENMVADGTRRQWGRQNVFGRINYNYKEKYLFETNLRYDGSYAFPQSGRWGFFPGFSAGWRISEEEFLKSSPNIDNLKLRVSYGQMGNDQINPFQFMSMYNLNPIGTHFGGGTQAVLLPGVAPNEAITWEVSENANIGLDATLWRGALDLSVDFFKQRRSNILTARSTEVPIYTGLVLPDENIGIIENQGFEVILTHGNNVSPSNGFSYTLSGNMGYAKNTIVDISEPQDMPDYQKAEGTMIGTQLLYESIGIFRTQEEVDSNPIMANTQVGDLQYRDVNEDGTINAADRVRQNRGVIPEITFGFNTTFAYKRFSLFANFAGQTRAWTYFHKHARTTQNSLRELLLNRYTPGSMDSKYPILPQEDGAGEGEVSGMPSTFWLQNASFLRLKTLQVDYSVPEELLSKFKLSSLMLFVNGSNLFTLSDIKWFDPEGTPEASSHAGFSYSTGNFYPQTRVFNIGLNVTF</sequence>
<dbReference type="Gene3D" id="2.60.40.1120">
    <property type="entry name" value="Carboxypeptidase-like, regulatory domain"/>
    <property type="match status" value="1"/>
</dbReference>
<evidence type="ECO:0000259" key="3">
    <source>
        <dbReference type="Pfam" id="PF07715"/>
    </source>
</evidence>
<dbReference type="EMBL" id="BJYV01000001">
    <property type="protein sequence ID" value="GEO19578.1"/>
    <property type="molecule type" value="Genomic_DNA"/>
</dbReference>
<organism evidence="4 5">
    <name type="scientific">Cyclobacterium qasimii</name>
    <dbReference type="NCBI Taxonomy" id="1350429"/>
    <lineage>
        <taxon>Bacteria</taxon>
        <taxon>Pseudomonadati</taxon>
        <taxon>Bacteroidota</taxon>
        <taxon>Cytophagia</taxon>
        <taxon>Cytophagales</taxon>
        <taxon>Cyclobacteriaceae</taxon>
        <taxon>Cyclobacterium</taxon>
    </lineage>
</organism>
<reference evidence="4 5" key="1">
    <citation type="submission" date="2019-07" db="EMBL/GenBank/DDBJ databases">
        <title>Whole genome shotgun sequence of Cyclobacterium qasimii NBRC 106168.</title>
        <authorList>
            <person name="Hosoyama A."/>
            <person name="Uohara A."/>
            <person name="Ohji S."/>
            <person name="Ichikawa N."/>
        </authorList>
    </citation>
    <scope>NUCLEOTIDE SEQUENCE [LARGE SCALE GENOMIC DNA]</scope>
    <source>
        <strain evidence="4 5">NBRC 106168</strain>
    </source>
</reference>
<dbReference type="PANTHER" id="PTHR30069">
    <property type="entry name" value="TONB-DEPENDENT OUTER MEMBRANE RECEPTOR"/>
    <property type="match status" value="1"/>
</dbReference>
<keyword evidence="2" id="KW-0813">Transport</keyword>
<keyword evidence="2" id="KW-0998">Cell outer membrane</keyword>
<dbReference type="Gene3D" id="2.170.130.10">
    <property type="entry name" value="TonB-dependent receptor, plug domain"/>
    <property type="match status" value="1"/>
</dbReference>
<evidence type="ECO:0000313" key="4">
    <source>
        <dbReference type="EMBL" id="GEO19578.1"/>
    </source>
</evidence>
<dbReference type="GO" id="GO:0015344">
    <property type="term" value="F:siderophore uptake transmembrane transporter activity"/>
    <property type="evidence" value="ECO:0007669"/>
    <property type="project" value="TreeGrafter"/>
</dbReference>
<dbReference type="InterPro" id="IPR039426">
    <property type="entry name" value="TonB-dep_rcpt-like"/>
</dbReference>
<evidence type="ECO:0000313" key="5">
    <source>
        <dbReference type="Proteomes" id="UP000321301"/>
    </source>
</evidence>
<dbReference type="SUPFAM" id="SSF49464">
    <property type="entry name" value="Carboxypeptidase regulatory domain-like"/>
    <property type="match status" value="1"/>
</dbReference>
<dbReference type="FunFam" id="2.170.130.10:FF:000003">
    <property type="entry name" value="SusC/RagA family TonB-linked outer membrane protein"/>
    <property type="match status" value="1"/>
</dbReference>
<dbReference type="InterPro" id="IPR023996">
    <property type="entry name" value="TonB-dep_OMP_SusC/RagA"/>
</dbReference>
<accession>A0A512C5T5</accession>
<feature type="domain" description="TonB-dependent receptor plug" evidence="3">
    <location>
        <begin position="122"/>
        <end position="228"/>
    </location>
</feature>
<dbReference type="Pfam" id="PF13715">
    <property type="entry name" value="CarbopepD_reg_2"/>
    <property type="match status" value="1"/>
</dbReference>
<dbReference type="SUPFAM" id="SSF56935">
    <property type="entry name" value="Porins"/>
    <property type="match status" value="1"/>
</dbReference>
<dbReference type="Proteomes" id="UP000321301">
    <property type="component" value="Unassembled WGS sequence"/>
</dbReference>
<dbReference type="AlphaFoldDB" id="A0A512C5T5"/>
<dbReference type="GO" id="GO:0009279">
    <property type="term" value="C:cell outer membrane"/>
    <property type="evidence" value="ECO:0007669"/>
    <property type="project" value="UniProtKB-SubCell"/>
</dbReference>
<keyword evidence="2" id="KW-0812">Transmembrane</keyword>
<keyword evidence="5" id="KW-1185">Reference proteome</keyword>
<dbReference type="NCBIfam" id="TIGR04056">
    <property type="entry name" value="OMP_RagA_SusC"/>
    <property type="match status" value="1"/>
</dbReference>
<comment type="caution">
    <text evidence="4">The sequence shown here is derived from an EMBL/GenBank/DDBJ whole genome shotgun (WGS) entry which is preliminary data.</text>
</comment>
<comment type="subcellular location">
    <subcellularLocation>
        <location evidence="2">Cell outer membrane</location>
        <topology evidence="2">Multi-pass membrane protein</topology>
    </subcellularLocation>
</comment>
<keyword evidence="2" id="KW-0472">Membrane</keyword>
<dbReference type="PANTHER" id="PTHR30069:SF29">
    <property type="entry name" value="HEMOGLOBIN AND HEMOGLOBIN-HAPTOGLOBIN-BINDING PROTEIN 1-RELATED"/>
    <property type="match status" value="1"/>
</dbReference>
<dbReference type="NCBIfam" id="TIGR04057">
    <property type="entry name" value="SusC_RagA_signa"/>
    <property type="match status" value="1"/>
</dbReference>
<gene>
    <name evidence="4" type="ORF">CQA01_01120</name>
</gene>
<protein>
    <submittedName>
        <fullName evidence="4">SusC/RagA family TonB-linked outer membrane protein</fullName>
    </submittedName>
</protein>
<dbReference type="RefSeq" id="WP_020889343.1">
    <property type="nucleotide sequence ID" value="NZ_BJYV01000001.1"/>
</dbReference>
<proteinExistence type="inferred from homology"/>
<dbReference type="Pfam" id="PF07715">
    <property type="entry name" value="Plug"/>
    <property type="match status" value="1"/>
</dbReference>
<name>A0A512C5T5_9BACT</name>